<comment type="similarity">
    <text evidence="1">Belongs to the UPF0337 (CsbD) family.</text>
</comment>
<protein>
    <submittedName>
        <fullName evidence="3">CsbD family protein</fullName>
    </submittedName>
</protein>
<name>A0A7W3FPV5_9GAMM</name>
<dbReference type="Pfam" id="PF05532">
    <property type="entry name" value="CsbD"/>
    <property type="match status" value="1"/>
</dbReference>
<dbReference type="Gene3D" id="1.10.1470.10">
    <property type="entry name" value="YjbJ"/>
    <property type="match status" value="1"/>
</dbReference>
<comment type="caution">
    <text evidence="3">The sequence shown here is derived from an EMBL/GenBank/DDBJ whole genome shotgun (WGS) entry which is preliminary data.</text>
</comment>
<dbReference type="PANTHER" id="PTHR34977:SF1">
    <property type="entry name" value="UPF0337 PROTEIN YJBJ"/>
    <property type="match status" value="1"/>
</dbReference>
<accession>A0A7W3FPV5</accession>
<dbReference type="EMBL" id="JACGXS010000012">
    <property type="protein sequence ID" value="MBA8683493.1"/>
    <property type="molecule type" value="Genomic_DNA"/>
</dbReference>
<dbReference type="Proteomes" id="UP000547058">
    <property type="component" value="Unassembled WGS sequence"/>
</dbReference>
<evidence type="ECO:0000259" key="2">
    <source>
        <dbReference type="Pfam" id="PF05532"/>
    </source>
</evidence>
<gene>
    <name evidence="3" type="ORF">H4O11_16965</name>
</gene>
<dbReference type="InterPro" id="IPR050423">
    <property type="entry name" value="UPF0337_stress_rsp"/>
</dbReference>
<reference evidence="3 4" key="1">
    <citation type="submission" date="2020-08" db="EMBL/GenBank/DDBJ databases">
        <title>Stenotrophomonas tumulicola JCM 30961.</title>
        <authorList>
            <person name="Deng Y."/>
        </authorList>
    </citation>
    <scope>NUCLEOTIDE SEQUENCE [LARGE SCALE GENOMIC DNA]</scope>
    <source>
        <strain evidence="3 4">JCM 30961</strain>
    </source>
</reference>
<sequence>MNTDIIKGKWTQLKGKAQAKWGDLTDDDFKVAEGNAEYLSGRLQERYGIARDEADKQVKEFDASLRKDYPDYK</sequence>
<organism evidence="3 4">
    <name type="scientific">Stenotrophomonas tumulicola</name>
    <dbReference type="NCBI Taxonomy" id="1685415"/>
    <lineage>
        <taxon>Bacteria</taxon>
        <taxon>Pseudomonadati</taxon>
        <taxon>Pseudomonadota</taxon>
        <taxon>Gammaproteobacteria</taxon>
        <taxon>Lysobacterales</taxon>
        <taxon>Lysobacteraceae</taxon>
        <taxon>Stenotrophomonas</taxon>
    </lineage>
</organism>
<evidence type="ECO:0000313" key="4">
    <source>
        <dbReference type="Proteomes" id="UP000547058"/>
    </source>
</evidence>
<keyword evidence="4" id="KW-1185">Reference proteome</keyword>
<dbReference type="InterPro" id="IPR026042">
    <property type="entry name" value="YjbJ"/>
</dbReference>
<dbReference type="InterPro" id="IPR036629">
    <property type="entry name" value="YjbJ_sf"/>
</dbReference>
<dbReference type="PANTHER" id="PTHR34977">
    <property type="entry name" value="UPF0337 PROTEIN YJBJ"/>
    <property type="match status" value="1"/>
</dbReference>
<dbReference type="RefSeq" id="WP_182341192.1">
    <property type="nucleotide sequence ID" value="NZ_JACGXS010000012.1"/>
</dbReference>
<proteinExistence type="inferred from homology"/>
<feature type="domain" description="CsbD-like" evidence="2">
    <location>
        <begin position="4"/>
        <end position="55"/>
    </location>
</feature>
<evidence type="ECO:0000256" key="1">
    <source>
        <dbReference type="ARBA" id="ARBA00009129"/>
    </source>
</evidence>
<dbReference type="PIRSF" id="PIRSF039008">
    <property type="entry name" value="YjbJ"/>
    <property type="match status" value="1"/>
</dbReference>
<dbReference type="SUPFAM" id="SSF69047">
    <property type="entry name" value="Hypothetical protein YjbJ"/>
    <property type="match status" value="1"/>
</dbReference>
<dbReference type="InterPro" id="IPR008462">
    <property type="entry name" value="CsbD"/>
</dbReference>
<dbReference type="AlphaFoldDB" id="A0A7W3FPV5"/>
<evidence type="ECO:0000313" key="3">
    <source>
        <dbReference type="EMBL" id="MBA8683493.1"/>
    </source>
</evidence>